<proteinExistence type="predicted"/>
<accession>A0A2G8KC63</accession>
<organism evidence="1 2">
    <name type="scientific">Stichopus japonicus</name>
    <name type="common">Sea cucumber</name>
    <dbReference type="NCBI Taxonomy" id="307972"/>
    <lineage>
        <taxon>Eukaryota</taxon>
        <taxon>Metazoa</taxon>
        <taxon>Echinodermata</taxon>
        <taxon>Eleutherozoa</taxon>
        <taxon>Echinozoa</taxon>
        <taxon>Holothuroidea</taxon>
        <taxon>Aspidochirotacea</taxon>
        <taxon>Aspidochirotida</taxon>
        <taxon>Stichopodidae</taxon>
        <taxon>Apostichopus</taxon>
    </lineage>
</organism>
<dbReference type="EMBL" id="MRZV01000702">
    <property type="protein sequence ID" value="PIK45598.1"/>
    <property type="molecule type" value="Genomic_DNA"/>
</dbReference>
<sequence length="270" mass="30871">MNLMMQQGRSFVQRTLCKTCAMQMARRCLVTPHTAQVLPWRLNSIQRGYHNIRLETISEVWQQFKKEFKYLKRASANRPLDPKDLNLGLEIGTAIFLIKANARVHFSNGRWYGRQQKGEKKVRLPAEEAVGYTVNAIDASGTLIDQNGFRDVMKLTGVKYLNIEGCPHIDDTCLAHLVHIRDSLTHLNINKCPSVTENGVATLHKLRKLERLNMSDLPKVRYSKLIASMLEDAVPRLRVNIISNLVDTEENRAKENFTEEDLGQTRTESV</sequence>
<name>A0A2G8KC63_STIJA</name>
<protein>
    <submittedName>
        <fullName evidence="1">Putative ATP synthase subunit s-like protein</fullName>
    </submittedName>
</protein>
<dbReference type="AlphaFoldDB" id="A0A2G8KC63"/>
<dbReference type="InterPro" id="IPR032675">
    <property type="entry name" value="LRR_dom_sf"/>
</dbReference>
<dbReference type="OrthoDB" id="5859291at2759"/>
<dbReference type="SUPFAM" id="SSF52047">
    <property type="entry name" value="RNI-like"/>
    <property type="match status" value="1"/>
</dbReference>
<dbReference type="Gene3D" id="3.80.10.10">
    <property type="entry name" value="Ribonuclease Inhibitor"/>
    <property type="match status" value="1"/>
</dbReference>
<keyword evidence="2" id="KW-1185">Reference proteome</keyword>
<reference evidence="1 2" key="1">
    <citation type="journal article" date="2017" name="PLoS Biol.">
        <title>The sea cucumber genome provides insights into morphological evolution and visceral regeneration.</title>
        <authorList>
            <person name="Zhang X."/>
            <person name="Sun L."/>
            <person name="Yuan J."/>
            <person name="Sun Y."/>
            <person name="Gao Y."/>
            <person name="Zhang L."/>
            <person name="Li S."/>
            <person name="Dai H."/>
            <person name="Hamel J.F."/>
            <person name="Liu C."/>
            <person name="Yu Y."/>
            <person name="Liu S."/>
            <person name="Lin W."/>
            <person name="Guo K."/>
            <person name="Jin S."/>
            <person name="Xu P."/>
            <person name="Storey K.B."/>
            <person name="Huan P."/>
            <person name="Zhang T."/>
            <person name="Zhou Y."/>
            <person name="Zhang J."/>
            <person name="Lin C."/>
            <person name="Li X."/>
            <person name="Xing L."/>
            <person name="Huo D."/>
            <person name="Sun M."/>
            <person name="Wang L."/>
            <person name="Mercier A."/>
            <person name="Li F."/>
            <person name="Yang H."/>
            <person name="Xiang J."/>
        </authorList>
    </citation>
    <scope>NUCLEOTIDE SEQUENCE [LARGE SCALE GENOMIC DNA]</scope>
    <source>
        <strain evidence="1">Shaxun</strain>
        <tissue evidence="1">Muscle</tissue>
    </source>
</reference>
<dbReference type="Proteomes" id="UP000230750">
    <property type="component" value="Unassembled WGS sequence"/>
</dbReference>
<comment type="caution">
    <text evidence="1">The sequence shown here is derived from an EMBL/GenBank/DDBJ whole genome shotgun (WGS) entry which is preliminary data.</text>
</comment>
<evidence type="ECO:0000313" key="2">
    <source>
        <dbReference type="Proteomes" id="UP000230750"/>
    </source>
</evidence>
<evidence type="ECO:0000313" key="1">
    <source>
        <dbReference type="EMBL" id="PIK45598.1"/>
    </source>
</evidence>
<dbReference type="STRING" id="307972.A0A2G8KC63"/>
<gene>
    <name evidence="1" type="ORF">BSL78_17533</name>
</gene>